<keyword evidence="2" id="KW-0812">Transmembrane</keyword>
<dbReference type="AlphaFoldDB" id="K5VST4"/>
<dbReference type="RefSeq" id="XP_007401857.1">
    <property type="nucleotide sequence ID" value="XM_007401795.1"/>
</dbReference>
<evidence type="ECO:0000313" key="4">
    <source>
        <dbReference type="Proteomes" id="UP000008370"/>
    </source>
</evidence>
<organism evidence="3 4">
    <name type="scientific">Phanerochaete carnosa (strain HHB-10118-sp)</name>
    <name type="common">White-rot fungus</name>
    <name type="synonym">Peniophora carnosa</name>
    <dbReference type="NCBI Taxonomy" id="650164"/>
    <lineage>
        <taxon>Eukaryota</taxon>
        <taxon>Fungi</taxon>
        <taxon>Dikarya</taxon>
        <taxon>Basidiomycota</taxon>
        <taxon>Agaricomycotina</taxon>
        <taxon>Agaricomycetes</taxon>
        <taxon>Polyporales</taxon>
        <taxon>Phanerochaetaceae</taxon>
        <taxon>Phanerochaete</taxon>
    </lineage>
</organism>
<keyword evidence="4" id="KW-1185">Reference proteome</keyword>
<reference evidence="3 4" key="1">
    <citation type="journal article" date="2012" name="BMC Genomics">
        <title>Comparative genomics of the white-rot fungi, Phanerochaete carnosa and P. chrysosporium, to elucidate the genetic basis of the distinct wood types they colonize.</title>
        <authorList>
            <person name="Suzuki H."/>
            <person name="MacDonald J."/>
            <person name="Syed K."/>
            <person name="Salamov A."/>
            <person name="Hori C."/>
            <person name="Aerts A."/>
            <person name="Henrissat B."/>
            <person name="Wiebenga A."/>
            <person name="vanKuyk P.A."/>
            <person name="Barry K."/>
            <person name="Lindquist E."/>
            <person name="LaButti K."/>
            <person name="Lapidus A."/>
            <person name="Lucas S."/>
            <person name="Coutinho P."/>
            <person name="Gong Y."/>
            <person name="Samejima M."/>
            <person name="Mahadevan R."/>
            <person name="Abou-Zaid M."/>
            <person name="de Vries R.P."/>
            <person name="Igarashi K."/>
            <person name="Yadav J.S."/>
            <person name="Grigoriev I.V."/>
            <person name="Master E.R."/>
        </authorList>
    </citation>
    <scope>NUCLEOTIDE SEQUENCE [LARGE SCALE GENOMIC DNA]</scope>
    <source>
        <strain evidence="3 4">HHB-10118-sp</strain>
    </source>
</reference>
<gene>
    <name evidence="3" type="ORF">PHACADRAFT_265512</name>
</gene>
<dbReference type="KEGG" id="pco:PHACADRAFT_265512"/>
<dbReference type="Proteomes" id="UP000008370">
    <property type="component" value="Unassembled WGS sequence"/>
</dbReference>
<feature type="compositionally biased region" description="Low complexity" evidence="1">
    <location>
        <begin position="140"/>
        <end position="157"/>
    </location>
</feature>
<sequence length="157" mass="15932">MPAIPSPANAPGASSTSTPLSISRSVLATSPIATINILEANPSDAVNPSSSSDVVQLVLVIGILIAGILLFGMLTYLAINGPKSGGPLTFLEYWIDYNVRMLSVQAVGIEAGADNRPQAAPTPPEGMPSVTTNTTPPHGASALSPESSAAPREAVSE</sequence>
<dbReference type="EMBL" id="JH930480">
    <property type="protein sequence ID" value="EKM49805.1"/>
    <property type="molecule type" value="Genomic_DNA"/>
</dbReference>
<dbReference type="InParanoid" id="K5VST4"/>
<protein>
    <submittedName>
        <fullName evidence="3">Uncharacterized protein</fullName>
    </submittedName>
</protein>
<proteinExistence type="predicted"/>
<keyword evidence="2" id="KW-1133">Transmembrane helix</keyword>
<keyword evidence="2" id="KW-0472">Membrane</keyword>
<evidence type="ECO:0000256" key="1">
    <source>
        <dbReference type="SAM" id="MobiDB-lite"/>
    </source>
</evidence>
<dbReference type="GeneID" id="18919113"/>
<accession>K5VST4</accession>
<evidence type="ECO:0000256" key="2">
    <source>
        <dbReference type="SAM" id="Phobius"/>
    </source>
</evidence>
<dbReference type="HOGENOM" id="CLU_1678544_0_0_1"/>
<feature type="region of interest" description="Disordered" evidence="1">
    <location>
        <begin position="114"/>
        <end position="157"/>
    </location>
</feature>
<feature type="transmembrane region" description="Helical" evidence="2">
    <location>
        <begin position="54"/>
        <end position="79"/>
    </location>
</feature>
<name>K5VST4_PHACS</name>
<evidence type="ECO:0000313" key="3">
    <source>
        <dbReference type="EMBL" id="EKM49805.1"/>
    </source>
</evidence>